<accession>A0A2N3I6G9</accession>
<evidence type="ECO:0000313" key="1">
    <source>
        <dbReference type="EMBL" id="PKQ65924.1"/>
    </source>
</evidence>
<evidence type="ECO:0000313" key="2">
    <source>
        <dbReference type="Proteomes" id="UP000233535"/>
    </source>
</evidence>
<reference evidence="1 2" key="1">
    <citation type="journal article" date="2017" name="Front. Microbiol.">
        <title>Labilibaculum manganireducens gen. nov., sp. nov. and Labilibaculum filiforme sp. nov., Novel Bacteroidetes Isolated from Subsurface Sediments of the Baltic Sea.</title>
        <authorList>
            <person name="Vandieken V."/>
            <person name="Marshall I.P."/>
            <person name="Niemann H."/>
            <person name="Engelen B."/>
            <person name="Cypionka H."/>
        </authorList>
    </citation>
    <scope>NUCLEOTIDE SEQUENCE [LARGE SCALE GENOMIC DNA]</scope>
    <source>
        <strain evidence="1 2">59.16B</strain>
    </source>
</reference>
<sequence length="74" mass="8263">MMLIDAMFIHALSRVSTRGFFKAPLGVWGVCRKLFIAQLKQGTNDAIAYHVYSCFTSGFNARIFLSPFRGLGCL</sequence>
<organism evidence="1 2">
    <name type="scientific">Labilibaculum filiforme</name>
    <dbReference type="NCBI Taxonomy" id="1940526"/>
    <lineage>
        <taxon>Bacteria</taxon>
        <taxon>Pseudomonadati</taxon>
        <taxon>Bacteroidota</taxon>
        <taxon>Bacteroidia</taxon>
        <taxon>Marinilabiliales</taxon>
        <taxon>Marinifilaceae</taxon>
        <taxon>Labilibaculum</taxon>
    </lineage>
</organism>
<keyword evidence="2" id="KW-1185">Reference proteome</keyword>
<protein>
    <submittedName>
        <fullName evidence="1">Uncharacterized protein</fullName>
    </submittedName>
</protein>
<dbReference type="EMBL" id="MVDD01000001">
    <property type="protein sequence ID" value="PKQ65924.1"/>
    <property type="molecule type" value="Genomic_DNA"/>
</dbReference>
<comment type="caution">
    <text evidence="1">The sequence shown here is derived from an EMBL/GenBank/DDBJ whole genome shotgun (WGS) entry which is preliminary data.</text>
</comment>
<dbReference type="Proteomes" id="UP000233535">
    <property type="component" value="Unassembled WGS sequence"/>
</dbReference>
<proteinExistence type="predicted"/>
<dbReference type="AlphaFoldDB" id="A0A2N3I6G9"/>
<gene>
    <name evidence="1" type="ORF">BZG02_02665</name>
</gene>
<name>A0A2N3I6G9_9BACT</name>